<dbReference type="PANTHER" id="PTHR11205">
    <property type="entry name" value="RIBOSOMAL PROTEIN S7"/>
    <property type="match status" value="1"/>
</dbReference>
<dbReference type="Pfam" id="PF00177">
    <property type="entry name" value="Ribosomal_S7"/>
    <property type="match status" value="1"/>
</dbReference>
<dbReference type="CTD" id="51081"/>
<evidence type="ECO:0000256" key="2">
    <source>
        <dbReference type="ARBA" id="ARBA00022980"/>
    </source>
</evidence>
<dbReference type="SUPFAM" id="SSF47973">
    <property type="entry name" value="Ribosomal protein S7"/>
    <property type="match status" value="1"/>
</dbReference>
<evidence type="ECO:0000256" key="3">
    <source>
        <dbReference type="ARBA" id="ARBA00023274"/>
    </source>
</evidence>
<dbReference type="Proteomes" id="UP000694867">
    <property type="component" value="Unplaced"/>
</dbReference>
<evidence type="ECO:0000256" key="1">
    <source>
        <dbReference type="ARBA" id="ARBA00007151"/>
    </source>
</evidence>
<evidence type="ECO:0000259" key="4">
    <source>
        <dbReference type="Pfam" id="PF00177"/>
    </source>
</evidence>
<keyword evidence="5" id="KW-1185">Reference proteome</keyword>
<dbReference type="GO" id="GO:1990904">
    <property type="term" value="C:ribonucleoprotein complex"/>
    <property type="evidence" value="ECO:0007669"/>
    <property type="project" value="UniProtKB-KW"/>
</dbReference>
<evidence type="ECO:0000313" key="5">
    <source>
        <dbReference type="Proteomes" id="UP000694867"/>
    </source>
</evidence>
<comment type="similarity">
    <text evidence="1">Belongs to the universal ribosomal protein uS7 family.</text>
</comment>
<name>A0AAJ6QWX2_9ACAR</name>
<feature type="domain" description="Small ribosomal subunit protein uS7" evidence="4">
    <location>
        <begin position="74"/>
        <end position="212"/>
    </location>
</feature>
<dbReference type="GO" id="GO:0005840">
    <property type="term" value="C:ribosome"/>
    <property type="evidence" value="ECO:0007669"/>
    <property type="project" value="UniProtKB-KW"/>
</dbReference>
<organism evidence="5 6">
    <name type="scientific">Galendromus occidentalis</name>
    <name type="common">western predatory mite</name>
    <dbReference type="NCBI Taxonomy" id="34638"/>
    <lineage>
        <taxon>Eukaryota</taxon>
        <taxon>Metazoa</taxon>
        <taxon>Ecdysozoa</taxon>
        <taxon>Arthropoda</taxon>
        <taxon>Chelicerata</taxon>
        <taxon>Arachnida</taxon>
        <taxon>Acari</taxon>
        <taxon>Parasitiformes</taxon>
        <taxon>Mesostigmata</taxon>
        <taxon>Gamasina</taxon>
        <taxon>Phytoseioidea</taxon>
        <taxon>Phytoseiidae</taxon>
        <taxon>Typhlodrominae</taxon>
        <taxon>Galendromus</taxon>
    </lineage>
</organism>
<dbReference type="KEGG" id="goe:100899620"/>
<keyword evidence="3" id="KW-0687">Ribonucleoprotein</keyword>
<keyword evidence="2" id="KW-0689">Ribosomal protein</keyword>
<dbReference type="GO" id="GO:0006412">
    <property type="term" value="P:translation"/>
    <property type="evidence" value="ECO:0007669"/>
    <property type="project" value="InterPro"/>
</dbReference>
<evidence type="ECO:0000313" key="6">
    <source>
        <dbReference type="RefSeq" id="XP_003746751.1"/>
    </source>
</evidence>
<protein>
    <submittedName>
        <fullName evidence="6">Uncharacterized protein LOC100899620</fullName>
    </submittedName>
</protein>
<dbReference type="InterPro" id="IPR023798">
    <property type="entry name" value="Ribosomal_uS7_dom"/>
</dbReference>
<dbReference type="RefSeq" id="XP_003746751.1">
    <property type="nucleotide sequence ID" value="XM_003746703.1"/>
</dbReference>
<dbReference type="Gene3D" id="1.10.455.10">
    <property type="entry name" value="Ribosomal protein S7 domain"/>
    <property type="match status" value="1"/>
</dbReference>
<accession>A0AAJ6QWX2</accession>
<dbReference type="GeneID" id="100899620"/>
<dbReference type="CDD" id="cd14870">
    <property type="entry name" value="uS7_Mitochondria_Mammalian"/>
    <property type="match status" value="1"/>
</dbReference>
<dbReference type="InterPro" id="IPR036823">
    <property type="entry name" value="Ribosomal_uS7_dom_sf"/>
</dbReference>
<reference evidence="6" key="1">
    <citation type="submission" date="2025-08" db="UniProtKB">
        <authorList>
            <consortium name="RefSeq"/>
        </authorList>
    </citation>
    <scope>IDENTIFICATION</scope>
</reference>
<proteinExistence type="inferred from homology"/>
<dbReference type="AlphaFoldDB" id="A0AAJ6QWX2"/>
<dbReference type="InterPro" id="IPR000235">
    <property type="entry name" value="Ribosomal_uS7"/>
</dbReference>
<gene>
    <name evidence="6" type="primary">LOC100899620</name>
</gene>
<sequence length="220" mass="24704">MAAVRSVLRGLQKISSPRLLAGGVCVPSRNAIYNPRYIEPLGTDRDQLKEVLSSPDAEELQFRPVKAAISDASNSIFYDPLLLKFINILMRKGDKSHATKLVHKAFYSVKLMKDGNGLNPLDTFTLAIRNATPVLETVKLKRGGIFYQVPVALSAERARFIAMNWIIEAVGEREKPTRFHDQLARELVDASNNVGRVIKRKQEAHKEAEANKAYAHYRYA</sequence>